<dbReference type="GO" id="GO:0055085">
    <property type="term" value="P:transmembrane transport"/>
    <property type="evidence" value="ECO:0007669"/>
    <property type="project" value="InterPro"/>
</dbReference>
<dbReference type="InterPro" id="IPR018108">
    <property type="entry name" value="MCP_transmembrane"/>
</dbReference>
<evidence type="ECO:0000256" key="9">
    <source>
        <dbReference type="RuleBase" id="RU000488"/>
    </source>
</evidence>
<dbReference type="InParanoid" id="E3LDC8"/>
<dbReference type="AlphaFoldDB" id="E3LDC8"/>
<keyword evidence="6" id="KW-1133">Transmembrane helix</keyword>
<keyword evidence="7 8" id="KW-0472">Membrane</keyword>
<keyword evidence="4 8" id="KW-0812">Transmembrane</keyword>
<comment type="subcellular location">
    <subcellularLocation>
        <location evidence="1">Membrane</location>
        <topology evidence="1">Multi-pass membrane protein</topology>
    </subcellularLocation>
</comment>
<feature type="repeat" description="Solcar" evidence="8">
    <location>
        <begin position="116"/>
        <end position="203"/>
    </location>
</feature>
<gene>
    <name evidence="10" type="ORF">CRE_00140</name>
</gene>
<dbReference type="EMBL" id="DS268407">
    <property type="protein sequence ID" value="EFO82795.1"/>
    <property type="molecule type" value="Genomic_DNA"/>
</dbReference>
<dbReference type="InterPro" id="IPR050391">
    <property type="entry name" value="Mito_Metabolite_Transporter"/>
</dbReference>
<name>E3LDC8_CAERE</name>
<evidence type="ECO:0000313" key="10">
    <source>
        <dbReference type="EMBL" id="EFO82795.1"/>
    </source>
</evidence>
<feature type="repeat" description="Solcar" evidence="8">
    <location>
        <begin position="212"/>
        <end position="296"/>
    </location>
</feature>
<evidence type="ECO:0000256" key="7">
    <source>
        <dbReference type="ARBA" id="ARBA00023136"/>
    </source>
</evidence>
<dbReference type="FunCoup" id="E3LDC8">
    <property type="interactions" value="799"/>
</dbReference>
<dbReference type="eggNOG" id="KOG0759">
    <property type="taxonomic scope" value="Eukaryota"/>
</dbReference>
<dbReference type="PROSITE" id="PS50920">
    <property type="entry name" value="SOLCAR"/>
    <property type="match status" value="3"/>
</dbReference>
<evidence type="ECO:0000256" key="4">
    <source>
        <dbReference type="ARBA" id="ARBA00022692"/>
    </source>
</evidence>
<feature type="repeat" description="Solcar" evidence="8">
    <location>
        <begin position="6"/>
        <end position="90"/>
    </location>
</feature>
<reference evidence="10" key="1">
    <citation type="submission" date="2007-07" db="EMBL/GenBank/DDBJ databases">
        <title>PCAP assembly of the Caenorhabditis remanei genome.</title>
        <authorList>
            <consortium name="The Caenorhabditis remanei Sequencing Consortium"/>
            <person name="Wilson R.K."/>
        </authorList>
    </citation>
    <scope>NUCLEOTIDE SEQUENCE [LARGE SCALE GENOMIC DNA]</scope>
    <source>
        <strain evidence="10">PB4641</strain>
    </source>
</reference>
<evidence type="ECO:0000256" key="3">
    <source>
        <dbReference type="ARBA" id="ARBA00022448"/>
    </source>
</evidence>
<evidence type="ECO:0000256" key="6">
    <source>
        <dbReference type="ARBA" id="ARBA00022989"/>
    </source>
</evidence>
<organism evidence="11">
    <name type="scientific">Caenorhabditis remanei</name>
    <name type="common">Caenorhabditis vulgaris</name>
    <dbReference type="NCBI Taxonomy" id="31234"/>
    <lineage>
        <taxon>Eukaryota</taxon>
        <taxon>Metazoa</taxon>
        <taxon>Ecdysozoa</taxon>
        <taxon>Nematoda</taxon>
        <taxon>Chromadorea</taxon>
        <taxon>Rhabditida</taxon>
        <taxon>Rhabditina</taxon>
        <taxon>Rhabditomorpha</taxon>
        <taxon>Rhabditoidea</taxon>
        <taxon>Rhabditidae</taxon>
        <taxon>Peloderinae</taxon>
        <taxon>Caenorhabditis</taxon>
    </lineage>
</organism>
<accession>E3LDC8</accession>
<evidence type="ECO:0000256" key="1">
    <source>
        <dbReference type="ARBA" id="ARBA00004141"/>
    </source>
</evidence>
<dbReference type="OMA" id="TTRFGAY"/>
<protein>
    <submittedName>
        <fullName evidence="10">Uncharacterized protein</fullName>
    </submittedName>
</protein>
<evidence type="ECO:0000256" key="2">
    <source>
        <dbReference type="ARBA" id="ARBA00006375"/>
    </source>
</evidence>
<keyword evidence="11" id="KW-1185">Reference proteome</keyword>
<dbReference type="Gene3D" id="1.50.40.10">
    <property type="entry name" value="Mitochondrial carrier domain"/>
    <property type="match status" value="1"/>
</dbReference>
<dbReference type="Pfam" id="PF00153">
    <property type="entry name" value="Mito_carr"/>
    <property type="match status" value="3"/>
</dbReference>
<evidence type="ECO:0000256" key="5">
    <source>
        <dbReference type="ARBA" id="ARBA00022737"/>
    </source>
</evidence>
<dbReference type="FunFam" id="1.50.40.10:FF:000077">
    <property type="entry name" value="Mitochondrial dicarboxylate carrier"/>
    <property type="match status" value="1"/>
</dbReference>
<dbReference type="GO" id="GO:0016020">
    <property type="term" value="C:membrane"/>
    <property type="evidence" value="ECO:0007669"/>
    <property type="project" value="UniProtKB-SubCell"/>
</dbReference>
<dbReference type="PANTHER" id="PTHR45618">
    <property type="entry name" value="MITOCHONDRIAL DICARBOXYLATE CARRIER-RELATED"/>
    <property type="match status" value="1"/>
</dbReference>
<keyword evidence="5" id="KW-0677">Repeat</keyword>
<dbReference type="InterPro" id="IPR002067">
    <property type="entry name" value="MCP"/>
</dbReference>
<dbReference type="PRINTS" id="PR00926">
    <property type="entry name" value="MITOCARRIER"/>
</dbReference>
<keyword evidence="3 9" id="KW-0813">Transport</keyword>
<comment type="similarity">
    <text evidence="2 9">Belongs to the mitochondrial carrier (TC 2.A.29) family.</text>
</comment>
<evidence type="ECO:0000256" key="8">
    <source>
        <dbReference type="PROSITE-ProRule" id="PRU00282"/>
    </source>
</evidence>
<dbReference type="Proteomes" id="UP000008281">
    <property type="component" value="Unassembled WGS sequence"/>
</dbReference>
<dbReference type="OrthoDB" id="448427at2759"/>
<sequence length="305" mass="33802">MVEDKTKRLGRWYFGGVAGAMAAVCTHPLDLLKVQLQTQQQGKLTIPQLSLKIYKNDGFFAFYNGVSASVLRQLTYSTTRFGIYETVKKQLPQGKKNLNLKNKHSSLLDKPLPFYQKALLAGFAGACGGIVGTPGDLVNVRMQNDSKLPPAERRNYKHAIDGLVRITREEGFMKMFNGCTMATSRAILMTIGQLSFYDQIKQTLISTGVAEDNLQTHFASSISAASVATVMTQPLDVMKTRMMNAAPGEFKGILDCFMFTAKLGPMGFFKGFIPAWARLAPHTVLTFIFFEQLRLNFGYSPLPKA</sequence>
<dbReference type="STRING" id="31234.E3LDC8"/>
<dbReference type="SUPFAM" id="SSF103506">
    <property type="entry name" value="Mitochondrial carrier"/>
    <property type="match status" value="1"/>
</dbReference>
<proteinExistence type="inferred from homology"/>
<dbReference type="HOGENOM" id="CLU_015166_14_1_1"/>
<evidence type="ECO:0000313" key="11">
    <source>
        <dbReference type="Proteomes" id="UP000008281"/>
    </source>
</evidence>
<dbReference type="InterPro" id="IPR023395">
    <property type="entry name" value="MCP_dom_sf"/>
</dbReference>